<name>A8WW03_9PAST</name>
<accession>A8WW03</accession>
<evidence type="ECO:0000313" key="1">
    <source>
        <dbReference type="EMBL" id="CAP19936.1"/>
    </source>
</evidence>
<reference evidence="1" key="1">
    <citation type="journal article" date="2008" name="Plasmid">
        <title>Small multidrug resistance plasmids in Actinobacillus porcitonsillarum.</title>
        <authorList>
            <person name="Matter D."/>
            <person name="Rossano A."/>
            <person name="Sieber S."/>
            <person name="Perreten V."/>
        </authorList>
    </citation>
    <scope>NUCLEOTIDE SEQUENCE [LARGE SCALE GENOMIC DNA]</scope>
    <source>
        <plasmid evidence="1">pKMA505</plasmid>
    </source>
</reference>
<protein>
    <submittedName>
        <fullName evidence="1">Uncharacterized protein</fullName>
    </submittedName>
</protein>
<dbReference type="EMBL" id="AJ830710">
    <property type="protein sequence ID" value="CAP19936.1"/>
    <property type="molecule type" value="Genomic_DNA"/>
</dbReference>
<geneLocation type="plasmid" evidence="1">
    <name>pKMA505</name>
</geneLocation>
<proteinExistence type="predicted"/>
<organism evidence="1">
    <name type="scientific">Actinobacillus porcitonsillarum</name>
    <dbReference type="NCBI Taxonomy" id="189834"/>
    <lineage>
        <taxon>Bacteria</taxon>
        <taxon>Pseudomonadati</taxon>
        <taxon>Pseudomonadota</taxon>
        <taxon>Gammaproteobacteria</taxon>
        <taxon>Pasteurellales</taxon>
        <taxon>Pasteurellaceae</taxon>
        <taxon>Actinobacillus</taxon>
    </lineage>
</organism>
<dbReference type="AlphaFoldDB" id="A8WW03"/>
<dbReference type="RefSeq" id="WP_011270131.1">
    <property type="nucleotide sequence ID" value="NC_007094.1"/>
</dbReference>
<sequence>MKDYQPTNPELLNYAVELLESGKIDGIKCYLADDNALMIAEMLVNDKPLRIGARVIYPLQDLDKQLAYLEANLLENIKVHFIVESIEIKAKCLLDVG</sequence>
<keyword evidence="1" id="KW-0614">Plasmid</keyword>